<organism evidence="10 11">
    <name type="scientific">Hypsibius exemplaris</name>
    <name type="common">Freshwater tardigrade</name>
    <dbReference type="NCBI Taxonomy" id="2072580"/>
    <lineage>
        <taxon>Eukaryota</taxon>
        <taxon>Metazoa</taxon>
        <taxon>Ecdysozoa</taxon>
        <taxon>Tardigrada</taxon>
        <taxon>Eutardigrada</taxon>
        <taxon>Parachela</taxon>
        <taxon>Hypsibioidea</taxon>
        <taxon>Hypsibiidae</taxon>
        <taxon>Hypsibius</taxon>
    </lineage>
</organism>
<comment type="catalytic activity">
    <reaction evidence="1">
        <text>Hydrolysis of Pro-|-Xaa &gt;&gt; Ala-|-Xaa in oligopeptides.</text>
        <dbReference type="EC" id="3.4.21.26"/>
    </reaction>
</comment>
<dbReference type="GO" id="GO:0005829">
    <property type="term" value="C:cytosol"/>
    <property type="evidence" value="ECO:0007669"/>
    <property type="project" value="TreeGrafter"/>
</dbReference>
<gene>
    <name evidence="10" type="ORF">BV898_04327</name>
</gene>
<evidence type="ECO:0000256" key="4">
    <source>
        <dbReference type="ARBA" id="ARBA00022670"/>
    </source>
</evidence>
<dbReference type="Pfam" id="PF02897">
    <property type="entry name" value="Peptidase_S9_N"/>
    <property type="match status" value="1"/>
</dbReference>
<protein>
    <recommendedName>
        <fullName evidence="3 7">Prolyl endopeptidase</fullName>
        <ecNumber evidence="7">3.4.21.-</ecNumber>
    </recommendedName>
</protein>
<evidence type="ECO:0000256" key="3">
    <source>
        <dbReference type="ARBA" id="ARBA00016310"/>
    </source>
</evidence>
<dbReference type="InterPro" id="IPR002471">
    <property type="entry name" value="Pept_S9_AS"/>
</dbReference>
<dbReference type="GO" id="GO:0006508">
    <property type="term" value="P:proteolysis"/>
    <property type="evidence" value="ECO:0007669"/>
    <property type="project" value="UniProtKB-KW"/>
</dbReference>
<dbReference type="InterPro" id="IPR001375">
    <property type="entry name" value="Peptidase_S9_cat"/>
</dbReference>
<keyword evidence="11" id="KW-1185">Reference proteome</keyword>
<evidence type="ECO:0000256" key="2">
    <source>
        <dbReference type="ARBA" id="ARBA00005228"/>
    </source>
</evidence>
<keyword evidence="5 7" id="KW-0378">Hydrolase</keyword>
<dbReference type="PANTHER" id="PTHR42881">
    <property type="entry name" value="PROLYL ENDOPEPTIDASE"/>
    <property type="match status" value="1"/>
</dbReference>
<dbReference type="Pfam" id="PF00326">
    <property type="entry name" value="Peptidase_S9"/>
    <property type="match status" value="1"/>
</dbReference>
<feature type="domain" description="Peptidase S9A N-terminal" evidence="9">
    <location>
        <begin position="4"/>
        <end position="421"/>
    </location>
</feature>
<comment type="similarity">
    <text evidence="2 7">Belongs to the peptidase S9A family.</text>
</comment>
<dbReference type="InterPro" id="IPR029058">
    <property type="entry name" value="AB_hydrolase_fold"/>
</dbReference>
<dbReference type="EMBL" id="MTYJ01000021">
    <property type="protein sequence ID" value="OQV21750.1"/>
    <property type="molecule type" value="Genomic_DNA"/>
</dbReference>
<dbReference type="PRINTS" id="PR00862">
    <property type="entry name" value="PROLIGOPTASE"/>
</dbReference>
<evidence type="ECO:0000259" key="9">
    <source>
        <dbReference type="Pfam" id="PF02897"/>
    </source>
</evidence>
<feature type="domain" description="Peptidase S9 prolyl oligopeptidase catalytic" evidence="8">
    <location>
        <begin position="483"/>
        <end position="704"/>
    </location>
</feature>
<sequence>MEYPSFRRDAAVVDDLHGKQIADPYRWLENPDSEESKDFVEKQNLITNKYLHAYPHYDALKNLVTKLHDYPRYGSPDLEGDYVYYMFNSGLQNHAVIYRQKSIYDTANEVFFDPNTLSEDGTTSLSATSWSEDGKLMAYSISVGGSDWRIVKVRDAASKEDLVDHLERVKFSCLSWTHDNKGFFYNMYPEVTTNQAIGTSTGSDYNQKLYYHHLGTPQSEDVMCAEFPENPSWKGSVSVSDDGHYAIMGISRSCESKNALWFCDLRKVNGNIRGILPWVRLFEDFDAEYDVITNEGSLFYIKTNLDAKNHRIIVVDVENPDKANWKVLIPENPKYYLEWATCAAHDKLVLHYIEDVKSAMYVHDLSSGKRLHTFDLGCSAVMQVSRKKKLSQFFYKLQSFTNPGTVYICDLSKPSLEPIVFREIKSPSFNPEDYETKQVFYPSADGAKIPMFITHRKGLIVNEETPCLLYAYGGFHIAVQPYFSARFASFLQAFDGIFAVANIRGGSEYGEEWWQAGSLKNKQNCFTDFQAAAEYLYKEKHTSPKKLVIMGGSNGGLLVGACCNQRPDLFGAAIPMVGVMDMLRFHKFTIGHYWTSDYGSPDQAEDFEVLIKYSPLHNIQPLAGTEHQYPATLVVTADHDDRVSPLHSLKYIAELQHQLGSGKSQANPLMVRVETKAGHGAGKSTTKIIEEITDCLVFCANALNYEWKGA</sequence>
<dbReference type="FunFam" id="2.130.10.120:FF:000001">
    <property type="entry name" value="Prolyl endopeptidase"/>
    <property type="match status" value="1"/>
</dbReference>
<reference evidence="11" key="1">
    <citation type="submission" date="2017-01" db="EMBL/GenBank/DDBJ databases">
        <title>Comparative genomics of anhydrobiosis in the tardigrade Hypsibius dujardini.</title>
        <authorList>
            <person name="Yoshida Y."/>
            <person name="Koutsovoulos G."/>
            <person name="Laetsch D."/>
            <person name="Stevens L."/>
            <person name="Kumar S."/>
            <person name="Horikawa D."/>
            <person name="Ishino K."/>
            <person name="Komine S."/>
            <person name="Tomita M."/>
            <person name="Blaxter M."/>
            <person name="Arakawa K."/>
        </authorList>
    </citation>
    <scope>NUCLEOTIDE SEQUENCE [LARGE SCALE GENOMIC DNA]</scope>
    <source>
        <strain evidence="11">Z151</strain>
    </source>
</reference>
<dbReference type="GO" id="GO:0004252">
    <property type="term" value="F:serine-type endopeptidase activity"/>
    <property type="evidence" value="ECO:0007669"/>
    <property type="project" value="UniProtKB-UniRule"/>
</dbReference>
<dbReference type="Gene3D" id="2.130.10.120">
    <property type="entry name" value="Prolyl oligopeptidase, N-terminal domain"/>
    <property type="match status" value="1"/>
</dbReference>
<dbReference type="FunFam" id="3.40.50.1820:FF:000005">
    <property type="entry name" value="Prolyl endopeptidase"/>
    <property type="match status" value="1"/>
</dbReference>
<dbReference type="PANTHER" id="PTHR42881:SF2">
    <property type="entry name" value="PROLYL ENDOPEPTIDASE"/>
    <property type="match status" value="1"/>
</dbReference>
<dbReference type="InterPro" id="IPR002470">
    <property type="entry name" value="Peptidase_S9A"/>
</dbReference>
<name>A0A1W0X2Z2_HYPEX</name>
<evidence type="ECO:0000256" key="7">
    <source>
        <dbReference type="RuleBase" id="RU368024"/>
    </source>
</evidence>
<evidence type="ECO:0000313" key="10">
    <source>
        <dbReference type="EMBL" id="OQV21750.1"/>
    </source>
</evidence>
<keyword evidence="6 7" id="KW-0720">Serine protease</keyword>
<comment type="caution">
    <text evidence="10">The sequence shown here is derived from an EMBL/GenBank/DDBJ whole genome shotgun (WGS) entry which is preliminary data.</text>
</comment>
<dbReference type="SUPFAM" id="SSF50993">
    <property type="entry name" value="Peptidase/esterase 'gauge' domain"/>
    <property type="match status" value="1"/>
</dbReference>
<dbReference type="InterPro" id="IPR051167">
    <property type="entry name" value="Prolyl_oligopep/macrocyclase"/>
</dbReference>
<evidence type="ECO:0000256" key="1">
    <source>
        <dbReference type="ARBA" id="ARBA00001070"/>
    </source>
</evidence>
<dbReference type="PROSITE" id="PS00708">
    <property type="entry name" value="PRO_ENDOPEP_SER"/>
    <property type="match status" value="1"/>
</dbReference>
<keyword evidence="4 7" id="KW-0645">Protease</keyword>
<dbReference type="Gene3D" id="3.40.50.1820">
    <property type="entry name" value="alpha/beta hydrolase"/>
    <property type="match status" value="1"/>
</dbReference>
<dbReference type="OrthoDB" id="248387at2759"/>
<evidence type="ECO:0000256" key="5">
    <source>
        <dbReference type="ARBA" id="ARBA00022801"/>
    </source>
</evidence>
<evidence type="ECO:0000256" key="6">
    <source>
        <dbReference type="ARBA" id="ARBA00022825"/>
    </source>
</evidence>
<dbReference type="SUPFAM" id="SSF53474">
    <property type="entry name" value="alpha/beta-Hydrolases"/>
    <property type="match status" value="1"/>
</dbReference>
<dbReference type="AlphaFoldDB" id="A0A1W0X2Z2"/>
<proteinExistence type="inferred from homology"/>
<evidence type="ECO:0000259" key="8">
    <source>
        <dbReference type="Pfam" id="PF00326"/>
    </source>
</evidence>
<accession>A0A1W0X2Z2</accession>
<evidence type="ECO:0000313" key="11">
    <source>
        <dbReference type="Proteomes" id="UP000192578"/>
    </source>
</evidence>
<dbReference type="Proteomes" id="UP000192578">
    <property type="component" value="Unassembled WGS sequence"/>
</dbReference>
<dbReference type="EC" id="3.4.21.-" evidence="7"/>
<dbReference type="InterPro" id="IPR023302">
    <property type="entry name" value="Pept_S9A_N"/>
</dbReference>
<dbReference type="GO" id="GO:0070012">
    <property type="term" value="F:oligopeptidase activity"/>
    <property type="evidence" value="ECO:0007669"/>
    <property type="project" value="TreeGrafter"/>
</dbReference>